<feature type="region of interest" description="Disordered" evidence="1">
    <location>
        <begin position="17"/>
        <end position="38"/>
    </location>
</feature>
<evidence type="ECO:0000313" key="3">
    <source>
        <dbReference type="Proteomes" id="UP000777482"/>
    </source>
</evidence>
<feature type="region of interest" description="Disordered" evidence="1">
    <location>
        <begin position="313"/>
        <end position="333"/>
    </location>
</feature>
<dbReference type="EMBL" id="PUHQ01000022">
    <property type="protein sequence ID" value="KAG0663115.1"/>
    <property type="molecule type" value="Genomic_DNA"/>
</dbReference>
<dbReference type="Proteomes" id="UP000777482">
    <property type="component" value="Unassembled WGS sequence"/>
</dbReference>
<evidence type="ECO:0000256" key="1">
    <source>
        <dbReference type="SAM" id="MobiDB-lite"/>
    </source>
</evidence>
<comment type="caution">
    <text evidence="2">The sequence shown here is derived from an EMBL/GenBank/DDBJ whole genome shotgun (WGS) entry which is preliminary data.</text>
</comment>
<dbReference type="AlphaFoldDB" id="A0A9P6W5M8"/>
<feature type="compositionally biased region" description="Polar residues" evidence="1">
    <location>
        <begin position="317"/>
        <end position="326"/>
    </location>
</feature>
<keyword evidence="3" id="KW-1185">Reference proteome</keyword>
<gene>
    <name evidence="2" type="ORF">C6P46_002958</name>
</gene>
<sequence length="373" mass="41059">MQVCPFPKVWNAPRLGPLASRHRTKSTADKPKPGQRRSRVLAPINYPDLIKSIQSAPLVTLEAQEAQARLYFVSPFTDHGLMQISDRVVLQFPEICHGEEHSPDAKEDLHALLRHIDNFLQRLTLGISAAHPRQEEWTTAHYRELPALTGSPMGAGSGTEFCSGLLFTLQLPRADVSKAAIDPLRLKLPALGLQIFTDSISVHGEGRQEAILYNKDLKSILLDKNDGFAGPACIRIAELTRTGLRYSWPPVLYEKARVGWAGPDPACSVWLEDDTGQRMTQAAMFFLVLEYGLVIHDPTPFVPVPRPDGPTVALGSPRSTKSTSGCPTKPGVEKHRARLPAATLFHPQSRPSAPAPAPPLRRLAPKTPHIWLV</sequence>
<name>A0A9P6W5M8_RHOMI</name>
<reference evidence="2 3" key="1">
    <citation type="submission" date="2020-11" db="EMBL/GenBank/DDBJ databases">
        <title>Kefir isolates.</title>
        <authorList>
            <person name="Marcisauskas S."/>
            <person name="Kim Y."/>
            <person name="Blasche S."/>
        </authorList>
    </citation>
    <scope>NUCLEOTIDE SEQUENCE [LARGE SCALE GENOMIC DNA]</scope>
    <source>
        <strain evidence="2 3">KR</strain>
    </source>
</reference>
<protein>
    <submittedName>
        <fullName evidence="2">Uncharacterized protein</fullName>
    </submittedName>
</protein>
<organism evidence="2 3">
    <name type="scientific">Rhodotorula mucilaginosa</name>
    <name type="common">Yeast</name>
    <name type="synonym">Rhodotorula rubra</name>
    <dbReference type="NCBI Taxonomy" id="5537"/>
    <lineage>
        <taxon>Eukaryota</taxon>
        <taxon>Fungi</taxon>
        <taxon>Dikarya</taxon>
        <taxon>Basidiomycota</taxon>
        <taxon>Pucciniomycotina</taxon>
        <taxon>Microbotryomycetes</taxon>
        <taxon>Sporidiobolales</taxon>
        <taxon>Sporidiobolaceae</taxon>
        <taxon>Rhodotorula</taxon>
    </lineage>
</organism>
<proteinExistence type="predicted"/>
<evidence type="ECO:0000313" key="2">
    <source>
        <dbReference type="EMBL" id="KAG0663115.1"/>
    </source>
</evidence>
<feature type="region of interest" description="Disordered" evidence="1">
    <location>
        <begin position="346"/>
        <end position="373"/>
    </location>
</feature>
<accession>A0A9P6W5M8</accession>